<proteinExistence type="evidence at transcript level"/>
<dbReference type="PANTHER" id="PTHR31744">
    <property type="entry name" value="PROTEIN CUP-SHAPED COTYLEDON 2-RELATED"/>
    <property type="match status" value="1"/>
</dbReference>
<keyword evidence="3" id="KW-0804">Transcription</keyword>
<dbReference type="InterPro" id="IPR003441">
    <property type="entry name" value="NAC-dom"/>
</dbReference>
<dbReference type="Gene3D" id="2.170.150.80">
    <property type="entry name" value="NAC domain"/>
    <property type="match status" value="1"/>
</dbReference>
<evidence type="ECO:0000313" key="6">
    <source>
        <dbReference type="EMBL" id="AIA57536.1"/>
    </source>
</evidence>
<protein>
    <submittedName>
        <fullName evidence="6">NAC domain-containing protein</fullName>
    </submittedName>
</protein>
<dbReference type="GO" id="GO:0006355">
    <property type="term" value="P:regulation of DNA-templated transcription"/>
    <property type="evidence" value="ECO:0007669"/>
    <property type="project" value="InterPro"/>
</dbReference>
<dbReference type="AlphaFoldDB" id="A0A060A1G1"/>
<name>A0A060A1G1_BOENI</name>
<evidence type="ECO:0000256" key="2">
    <source>
        <dbReference type="ARBA" id="ARBA00023125"/>
    </source>
</evidence>
<sequence length="365" mass="41037">MEMEMVMGQVQEDEQLDLPPGFRFHPTDEELISHYLYKKVVDINFACRAIGEVDLNKSEPWDLPYKAKMGEKEWYFFCVRDRKYPTGLRTNRATEAGYWKATGKDKEIYRGKALVGMKKTLVFYKGRAPKGEKSNWVMHEYRLEGKFSIHNLPKAAKNEWVICRVFQKSSGGKKIPITGLTRLGNFGSEIGASFALPPLTDSPSPYASSKSKPIAPDSTNVPCFSNNIPMDLHRHQQGILDNRNNNNNNNLMFGVPSSSSQLYATQSVPVSSTGMQYQNQALVQDQSMIFRALFQSNGPNPRQSFKAEREIGNASQQDQTVMNSDINAEISSVMANLQMGRKIFCDQNPASASAGPGDLEGFWNY</sequence>
<gene>
    <name evidence="6" type="primary">NAC32</name>
</gene>
<evidence type="ECO:0000256" key="4">
    <source>
        <dbReference type="ARBA" id="ARBA00023242"/>
    </source>
</evidence>
<dbReference type="FunFam" id="2.170.150.80:FF:000006">
    <property type="entry name" value="NAC domain-containing protein 100-like"/>
    <property type="match status" value="1"/>
</dbReference>
<feature type="domain" description="NAC" evidence="5">
    <location>
        <begin position="18"/>
        <end position="168"/>
    </location>
</feature>
<accession>A0A060A1G1</accession>
<keyword evidence="1" id="KW-0805">Transcription regulation</keyword>
<dbReference type="InterPro" id="IPR036093">
    <property type="entry name" value="NAC_dom_sf"/>
</dbReference>
<dbReference type="GO" id="GO:0000976">
    <property type="term" value="F:transcription cis-regulatory region binding"/>
    <property type="evidence" value="ECO:0007669"/>
    <property type="project" value="UniProtKB-ARBA"/>
</dbReference>
<evidence type="ECO:0000256" key="1">
    <source>
        <dbReference type="ARBA" id="ARBA00023015"/>
    </source>
</evidence>
<dbReference type="EMBL" id="KF874856">
    <property type="protein sequence ID" value="AIA57536.1"/>
    <property type="molecule type" value="mRNA"/>
</dbReference>
<evidence type="ECO:0000259" key="5">
    <source>
        <dbReference type="PROSITE" id="PS51005"/>
    </source>
</evidence>
<dbReference type="PROSITE" id="PS51005">
    <property type="entry name" value="NAC"/>
    <property type="match status" value="1"/>
</dbReference>
<keyword evidence="4" id="KW-0539">Nucleus</keyword>
<dbReference type="SUPFAM" id="SSF101941">
    <property type="entry name" value="NAC domain"/>
    <property type="match status" value="1"/>
</dbReference>
<evidence type="ECO:0000256" key="3">
    <source>
        <dbReference type="ARBA" id="ARBA00023163"/>
    </source>
</evidence>
<dbReference type="PANTHER" id="PTHR31744:SF104">
    <property type="entry name" value="NAC DOMAIN-CONTAINING PROTEIN 100"/>
    <property type="match status" value="1"/>
</dbReference>
<organism evidence="6">
    <name type="scientific">Boehmeria nivea</name>
    <name type="common">Chinese grass</name>
    <name type="synonym">Urtica nivea</name>
    <dbReference type="NCBI Taxonomy" id="83906"/>
    <lineage>
        <taxon>Eukaryota</taxon>
        <taxon>Viridiplantae</taxon>
        <taxon>Streptophyta</taxon>
        <taxon>Embryophyta</taxon>
        <taxon>Tracheophyta</taxon>
        <taxon>Spermatophyta</taxon>
        <taxon>Magnoliopsida</taxon>
        <taxon>eudicotyledons</taxon>
        <taxon>Gunneridae</taxon>
        <taxon>Pentapetalae</taxon>
        <taxon>rosids</taxon>
        <taxon>fabids</taxon>
        <taxon>Rosales</taxon>
        <taxon>Urticaceae</taxon>
        <taxon>Boehmeria</taxon>
    </lineage>
</organism>
<keyword evidence="2" id="KW-0238">DNA-binding</keyword>
<reference evidence="6" key="1">
    <citation type="submission" date="2013-11" db="EMBL/GenBank/DDBJ databases">
        <title>Identification, phylogenetic and expression analysis for 32 NAC transcription factors in ramie (Boehmeria nivea L. Gaud).</title>
        <authorList>
            <person name="Liu T."/>
        </authorList>
    </citation>
    <scope>NUCLEOTIDE SEQUENCE</scope>
</reference>
<dbReference type="Pfam" id="PF02365">
    <property type="entry name" value="NAM"/>
    <property type="match status" value="1"/>
</dbReference>